<dbReference type="EMBL" id="HG792019">
    <property type="protein sequence ID" value="CDM36643.1"/>
    <property type="molecule type" value="Genomic_DNA"/>
</dbReference>
<dbReference type="AlphaFoldDB" id="W6QIJ8"/>
<accession>W6QIJ8</accession>
<proteinExistence type="predicted"/>
<dbReference type="Proteomes" id="UP000030686">
    <property type="component" value="Unassembled WGS sequence"/>
</dbReference>
<sequence>MDSKTPQISPALETLPFEIRRHILSMVEIDSLKTLVRASPVYFHHYQLERKLLLFHKSTSMECSKGRDSKGIDDFLTSYHTMRSQAWLSPFHNILIMEEVETMIEETPSTTEETKLMRGFYRFQLCCNIYGLESAESIPYVSWISISQRILGDFLCIFDPWEAEEISCVSYFCEEKCEQIFDQTKQGLDEENSGIDQPDISDIASPSKLTRNRGLELLHLVYPIKDQDHLVVTRQLPPPMRPSGVLSDLHSVFEQHLQWHRHCVHPGERDHRQERREPLIFQCDRKPDGSCALPPLAWTIIWGGSYSNLFGEYIPDASCEWAWVMWDADRLKRMSALGVIIQEWEKEHHDDPRKDYL</sequence>
<protein>
    <submittedName>
        <fullName evidence="1">Uncharacterized protein</fullName>
    </submittedName>
</protein>
<keyword evidence="2" id="KW-1185">Reference proteome</keyword>
<dbReference type="OMA" id="KERYNQI"/>
<evidence type="ECO:0000313" key="2">
    <source>
        <dbReference type="Proteomes" id="UP000030686"/>
    </source>
</evidence>
<evidence type="ECO:0000313" key="1">
    <source>
        <dbReference type="EMBL" id="CDM36643.1"/>
    </source>
</evidence>
<organism evidence="1 2">
    <name type="scientific">Penicillium roqueforti (strain FM164)</name>
    <dbReference type="NCBI Taxonomy" id="1365484"/>
    <lineage>
        <taxon>Eukaryota</taxon>
        <taxon>Fungi</taxon>
        <taxon>Dikarya</taxon>
        <taxon>Ascomycota</taxon>
        <taxon>Pezizomycotina</taxon>
        <taxon>Eurotiomycetes</taxon>
        <taxon>Eurotiomycetidae</taxon>
        <taxon>Eurotiales</taxon>
        <taxon>Aspergillaceae</taxon>
        <taxon>Penicillium</taxon>
    </lineage>
</organism>
<gene>
    <name evidence="1" type="ORF">PROQFM164_S05g000476</name>
</gene>
<dbReference type="STRING" id="1365484.W6QIJ8"/>
<dbReference type="OrthoDB" id="4357552at2759"/>
<name>W6QIJ8_PENRF</name>
<reference evidence="1" key="1">
    <citation type="journal article" date="2014" name="Nat. Commun.">
        <title>Multiple recent horizontal transfers of a large genomic region in cheese making fungi.</title>
        <authorList>
            <person name="Cheeseman K."/>
            <person name="Ropars J."/>
            <person name="Renault P."/>
            <person name="Dupont J."/>
            <person name="Gouzy J."/>
            <person name="Branca A."/>
            <person name="Abraham A.L."/>
            <person name="Ceppi M."/>
            <person name="Conseiller E."/>
            <person name="Debuchy R."/>
            <person name="Malagnac F."/>
            <person name="Goarin A."/>
            <person name="Silar P."/>
            <person name="Lacoste S."/>
            <person name="Sallet E."/>
            <person name="Bensimon A."/>
            <person name="Giraud T."/>
            <person name="Brygoo Y."/>
        </authorList>
    </citation>
    <scope>NUCLEOTIDE SEQUENCE [LARGE SCALE GENOMIC DNA]</scope>
    <source>
        <strain evidence="1">FM164</strain>
    </source>
</reference>